<keyword evidence="7" id="KW-1185">Reference proteome</keyword>
<dbReference type="Proteomes" id="UP000198577">
    <property type="component" value="Unassembled WGS sequence"/>
</dbReference>
<dbReference type="Pfam" id="PF13490">
    <property type="entry name" value="zf-HC2"/>
    <property type="match status" value="1"/>
</dbReference>
<evidence type="ECO:0000259" key="5">
    <source>
        <dbReference type="Pfam" id="PF14257"/>
    </source>
</evidence>
<keyword evidence="3" id="KW-1133">Transmembrane helix</keyword>
<feature type="transmembrane region" description="Helical" evidence="3">
    <location>
        <begin position="90"/>
        <end position="111"/>
    </location>
</feature>
<dbReference type="Pfam" id="PF14257">
    <property type="entry name" value="DUF4349"/>
    <property type="match status" value="1"/>
</dbReference>
<dbReference type="InterPro" id="IPR041916">
    <property type="entry name" value="Anti_sigma_zinc_sf"/>
</dbReference>
<evidence type="ECO:0000259" key="4">
    <source>
        <dbReference type="Pfam" id="PF13490"/>
    </source>
</evidence>
<dbReference type="OrthoDB" id="2162337at2"/>
<feature type="domain" description="DUF4349" evidence="5">
    <location>
        <begin position="231"/>
        <end position="449"/>
    </location>
</feature>
<dbReference type="InterPro" id="IPR025645">
    <property type="entry name" value="DUF4349"/>
</dbReference>
<dbReference type="GO" id="GO:0008270">
    <property type="term" value="F:zinc ion binding"/>
    <property type="evidence" value="ECO:0007669"/>
    <property type="project" value="UniProtKB-KW"/>
</dbReference>
<dbReference type="InterPro" id="IPR027383">
    <property type="entry name" value="Znf_put"/>
</dbReference>
<keyword evidence="6" id="KW-0863">Zinc-finger</keyword>
<evidence type="ECO:0000256" key="1">
    <source>
        <dbReference type="ARBA" id="ARBA00024353"/>
    </source>
</evidence>
<accession>A0A1I5XQB9</accession>
<keyword evidence="3" id="KW-0472">Membrane</keyword>
<sequence length="480" mass="53314">MDCRQCRENISAYVDGMLDGSLISEMQQHLSECPRCREEYSAILKVREMCAGLEDVELPSGFCSCLIDRLKGEESAGMVRKIGWRVNRMVVAGLAAAVVLVFGVALVMSGLEGGGGAYEREMATKDAAPPLYDAAQRTADYPAGSNEEAGYQGYDSASNSMAPDAKWAADNSAGAGVKGEMEPEVAEQAQDKADESAALSDSQWASEQNKLAVQISGFAQASTGAQAEAERKIIRSAYLSLETTEFDRTVDEIIGRVNVYLGYIESSEIQGKPTYQGQVSNRRAHFEIRVPSKSFDSFIGDMVELGNVTSRQIRGEDITGQYLDVEARLKSLRLQEERLLTLLSKADKLQDIIELERELSRVRYEIENYTGTLKQWDNMVQYSRVSIDVYEVRKIKKEEPEPITWGDRIVNGFIKSWERLGQLFADLAVFIVSAVPYLVVLAAVAWGVWSIVKRSKAALRPKIEKRVDKIEEDGRANHEQ</sequence>
<evidence type="ECO:0000313" key="7">
    <source>
        <dbReference type="Proteomes" id="UP000198577"/>
    </source>
</evidence>
<evidence type="ECO:0000256" key="3">
    <source>
        <dbReference type="SAM" id="Phobius"/>
    </source>
</evidence>
<reference evidence="6 7" key="1">
    <citation type="submission" date="2016-10" db="EMBL/GenBank/DDBJ databases">
        <authorList>
            <person name="de Groot N.N."/>
        </authorList>
    </citation>
    <scope>NUCLEOTIDE SEQUENCE [LARGE SCALE GENOMIC DNA]</scope>
    <source>
        <strain evidence="6 7">DSM 20678</strain>
    </source>
</reference>
<dbReference type="RefSeq" id="WP_092282639.1">
    <property type="nucleotide sequence ID" value="NZ_FOXR01000029.1"/>
</dbReference>
<dbReference type="AlphaFoldDB" id="A0A1I5XQB9"/>
<dbReference type="STRING" id="937334.SAMN05444406_12918"/>
<gene>
    <name evidence="6" type="ORF">SAMN05444406_12918</name>
</gene>
<dbReference type="Gene3D" id="1.10.10.1320">
    <property type="entry name" value="Anti-sigma factor, zinc-finger domain"/>
    <property type="match status" value="1"/>
</dbReference>
<comment type="similarity">
    <text evidence="1">Belongs to the zinc-associated anti-sigma factor (ZAS) superfamily. Anti-sigma-W factor family.</text>
</comment>
<keyword evidence="6" id="KW-0862">Zinc</keyword>
<proteinExistence type="inferred from homology"/>
<keyword evidence="3" id="KW-0812">Transmembrane</keyword>
<name>A0A1I5XQB9_9FIRM</name>
<feature type="domain" description="Putative zinc-finger" evidence="4">
    <location>
        <begin position="3"/>
        <end position="37"/>
    </location>
</feature>
<evidence type="ECO:0000256" key="2">
    <source>
        <dbReference type="ARBA" id="ARBA00024438"/>
    </source>
</evidence>
<keyword evidence="6" id="KW-0479">Metal-binding</keyword>
<protein>
    <recommendedName>
        <fullName evidence="2">Anti-sigma-W factor RsiW</fullName>
    </recommendedName>
</protein>
<organism evidence="6 7">
    <name type="scientific">Caldicoprobacter faecalis</name>
    <dbReference type="NCBI Taxonomy" id="937334"/>
    <lineage>
        <taxon>Bacteria</taxon>
        <taxon>Bacillati</taxon>
        <taxon>Bacillota</taxon>
        <taxon>Clostridia</taxon>
        <taxon>Caldicoprobacterales</taxon>
        <taxon>Caldicoprobacteraceae</taxon>
        <taxon>Caldicoprobacter</taxon>
    </lineage>
</organism>
<feature type="transmembrane region" description="Helical" evidence="3">
    <location>
        <begin position="427"/>
        <end position="452"/>
    </location>
</feature>
<evidence type="ECO:0000313" key="6">
    <source>
        <dbReference type="EMBL" id="SFQ34036.1"/>
    </source>
</evidence>
<dbReference type="EMBL" id="FOXR01000029">
    <property type="protein sequence ID" value="SFQ34036.1"/>
    <property type="molecule type" value="Genomic_DNA"/>
</dbReference>